<keyword evidence="1" id="KW-0732">Signal</keyword>
<dbReference type="Proteomes" id="UP000279275">
    <property type="component" value="Unassembled WGS sequence"/>
</dbReference>
<comment type="caution">
    <text evidence="2">The sequence shown here is derived from an EMBL/GenBank/DDBJ whole genome shotgun (WGS) entry which is preliminary data.</text>
</comment>
<evidence type="ECO:0000313" key="3">
    <source>
        <dbReference type="Proteomes" id="UP000279275"/>
    </source>
</evidence>
<proteinExistence type="predicted"/>
<protein>
    <submittedName>
        <fullName evidence="2">Uncharacterized protein</fullName>
    </submittedName>
</protein>
<dbReference type="EMBL" id="RFFH01000001">
    <property type="protein sequence ID" value="RMI35116.1"/>
    <property type="molecule type" value="Genomic_DNA"/>
</dbReference>
<organism evidence="2 3">
    <name type="scientific">Nocardia stercoris</name>
    <dbReference type="NCBI Taxonomy" id="2483361"/>
    <lineage>
        <taxon>Bacteria</taxon>
        <taxon>Bacillati</taxon>
        <taxon>Actinomycetota</taxon>
        <taxon>Actinomycetes</taxon>
        <taxon>Mycobacteriales</taxon>
        <taxon>Nocardiaceae</taxon>
        <taxon>Nocardia</taxon>
    </lineage>
</organism>
<keyword evidence="3" id="KW-1185">Reference proteome</keyword>
<sequence>MTRMLDTHSKPLRYAAATAMLGTAIAAAAVTATADSGSGSIALGPAAPTTTTGAFPYVDGGSSTSGQGWSYIAAAANFVSCMAQAPQLINNFNWSTGNCGGGVTVPFPSGSVFGPSGTATPTWLTTTAAAPTTTTAAAPTTTVPVTTIPATSTTPHS</sequence>
<gene>
    <name evidence="2" type="ORF">EBN03_02035</name>
</gene>
<accession>A0A3M2LDE6</accession>
<feature type="signal peptide" evidence="1">
    <location>
        <begin position="1"/>
        <end position="28"/>
    </location>
</feature>
<dbReference type="AlphaFoldDB" id="A0A3M2LDE6"/>
<name>A0A3M2LDE6_9NOCA</name>
<feature type="chain" id="PRO_5038750001" evidence="1">
    <location>
        <begin position="29"/>
        <end position="157"/>
    </location>
</feature>
<evidence type="ECO:0000256" key="1">
    <source>
        <dbReference type="SAM" id="SignalP"/>
    </source>
</evidence>
<reference evidence="2 3" key="1">
    <citation type="submission" date="2018-10" db="EMBL/GenBank/DDBJ databases">
        <title>Isolation from cow dung.</title>
        <authorList>
            <person name="Ling L."/>
        </authorList>
    </citation>
    <scope>NUCLEOTIDE SEQUENCE [LARGE SCALE GENOMIC DNA]</scope>
    <source>
        <strain evidence="2 3">NEAU-LL90</strain>
    </source>
</reference>
<evidence type="ECO:0000313" key="2">
    <source>
        <dbReference type="EMBL" id="RMI35116.1"/>
    </source>
</evidence>